<keyword evidence="2" id="KW-0418">Kinase</keyword>
<dbReference type="PANTHER" id="PTHR45756:SF1">
    <property type="entry name" value="PROTEIN KINASE DOMAIN CONTAINING PROTEIN"/>
    <property type="match status" value="1"/>
</dbReference>
<protein>
    <submittedName>
        <fullName evidence="2">Kinase-like domain-containing protein</fullName>
    </submittedName>
</protein>
<dbReference type="OrthoDB" id="10261027at2759"/>
<dbReference type="GO" id="GO:0004672">
    <property type="term" value="F:protein kinase activity"/>
    <property type="evidence" value="ECO:0007669"/>
    <property type="project" value="InterPro"/>
</dbReference>
<name>A0A397VI81_9GLOM</name>
<dbReference type="AlphaFoldDB" id="A0A397VI81"/>
<sequence length="333" mass="38727">MKHIKDKCVECGKIRKLKPNKLCICCNSKQTKCKGCNRKLQNIVESQPNSSTRQLVQCYGVSQHPNTNNYIFVMSYMSHGSMNEYVSSNFQNITWKMKLRFLRNIVTGIKWIHENKIIHRDIHDGNVLINNVKSDYFESFVADLGFSRPAKEDPKNSEIYGIMPYISPEVFIKKQYSFSSDIYSLRMIMWELTSGRRPFCNRGYDTDLALSICDGSRPEITEDTPQCWAILMQKCWHSEPAKRPSINEVYSEIISSYWNVKKIFTEAENKRQELFKSGKFNAKHMHPHSKTHSKLLNPTIDSLHSSLYRRFKFSTSGSVNSFQNIGSDSFYIM</sequence>
<comment type="caution">
    <text evidence="2">The sequence shown here is derived from an EMBL/GenBank/DDBJ whole genome shotgun (WGS) entry which is preliminary data.</text>
</comment>
<dbReference type="SUPFAM" id="SSF56112">
    <property type="entry name" value="Protein kinase-like (PK-like)"/>
    <property type="match status" value="1"/>
</dbReference>
<evidence type="ECO:0000259" key="1">
    <source>
        <dbReference type="PROSITE" id="PS50011"/>
    </source>
</evidence>
<dbReference type="InterPro" id="IPR000719">
    <property type="entry name" value="Prot_kinase_dom"/>
</dbReference>
<dbReference type="GO" id="GO:0005524">
    <property type="term" value="F:ATP binding"/>
    <property type="evidence" value="ECO:0007669"/>
    <property type="project" value="InterPro"/>
</dbReference>
<organism evidence="2 3">
    <name type="scientific">Gigaspora rosea</name>
    <dbReference type="NCBI Taxonomy" id="44941"/>
    <lineage>
        <taxon>Eukaryota</taxon>
        <taxon>Fungi</taxon>
        <taxon>Fungi incertae sedis</taxon>
        <taxon>Mucoromycota</taxon>
        <taxon>Glomeromycotina</taxon>
        <taxon>Glomeromycetes</taxon>
        <taxon>Diversisporales</taxon>
        <taxon>Gigasporaceae</taxon>
        <taxon>Gigaspora</taxon>
    </lineage>
</organism>
<evidence type="ECO:0000313" key="2">
    <source>
        <dbReference type="EMBL" id="RIB20719.1"/>
    </source>
</evidence>
<dbReference type="Gene3D" id="1.10.510.10">
    <property type="entry name" value="Transferase(Phosphotransferase) domain 1"/>
    <property type="match status" value="1"/>
</dbReference>
<reference evidence="2 3" key="1">
    <citation type="submission" date="2018-06" db="EMBL/GenBank/DDBJ databases">
        <title>Comparative genomics reveals the genomic features of Rhizophagus irregularis, R. cerebriforme, R. diaphanum and Gigaspora rosea, and their symbiotic lifestyle signature.</title>
        <authorList>
            <person name="Morin E."/>
            <person name="San Clemente H."/>
            <person name="Chen E.C.H."/>
            <person name="De La Providencia I."/>
            <person name="Hainaut M."/>
            <person name="Kuo A."/>
            <person name="Kohler A."/>
            <person name="Murat C."/>
            <person name="Tang N."/>
            <person name="Roy S."/>
            <person name="Loubradou J."/>
            <person name="Henrissat B."/>
            <person name="Grigoriev I.V."/>
            <person name="Corradi N."/>
            <person name="Roux C."/>
            <person name="Martin F.M."/>
        </authorList>
    </citation>
    <scope>NUCLEOTIDE SEQUENCE [LARGE SCALE GENOMIC DNA]</scope>
    <source>
        <strain evidence="2 3">DAOM 194757</strain>
    </source>
</reference>
<dbReference type="EMBL" id="QKWP01000401">
    <property type="protein sequence ID" value="RIB20719.1"/>
    <property type="molecule type" value="Genomic_DNA"/>
</dbReference>
<dbReference type="Proteomes" id="UP000266673">
    <property type="component" value="Unassembled WGS sequence"/>
</dbReference>
<feature type="domain" description="Protein kinase" evidence="1">
    <location>
        <begin position="1"/>
        <end position="258"/>
    </location>
</feature>
<gene>
    <name evidence="2" type="ORF">C2G38_2303067</name>
</gene>
<dbReference type="STRING" id="44941.A0A397VI81"/>
<dbReference type="Pfam" id="PF07714">
    <property type="entry name" value="PK_Tyr_Ser-Thr"/>
    <property type="match status" value="1"/>
</dbReference>
<dbReference type="PRINTS" id="PR00109">
    <property type="entry name" value="TYRKINASE"/>
</dbReference>
<keyword evidence="2" id="KW-0808">Transferase</keyword>
<dbReference type="PROSITE" id="PS50011">
    <property type="entry name" value="PROTEIN_KINASE_DOM"/>
    <property type="match status" value="1"/>
</dbReference>
<evidence type="ECO:0000313" key="3">
    <source>
        <dbReference type="Proteomes" id="UP000266673"/>
    </source>
</evidence>
<keyword evidence="3" id="KW-1185">Reference proteome</keyword>
<proteinExistence type="predicted"/>
<dbReference type="PANTHER" id="PTHR45756">
    <property type="entry name" value="PALMITOYLTRANSFERASE"/>
    <property type="match status" value="1"/>
</dbReference>
<accession>A0A397VI81</accession>
<dbReference type="InterPro" id="IPR011009">
    <property type="entry name" value="Kinase-like_dom_sf"/>
</dbReference>
<dbReference type="InterPro" id="IPR001245">
    <property type="entry name" value="Ser-Thr/Tyr_kinase_cat_dom"/>
</dbReference>
<dbReference type="InterPro" id="IPR053215">
    <property type="entry name" value="TKL_Ser/Thr_kinase"/>
</dbReference>